<gene>
    <name evidence="1" type="ORF">EPI10_024081</name>
</gene>
<evidence type="ECO:0000313" key="2">
    <source>
        <dbReference type="Proteomes" id="UP000325315"/>
    </source>
</evidence>
<dbReference type="EMBL" id="SMMG02000005">
    <property type="protein sequence ID" value="KAA3473722.1"/>
    <property type="molecule type" value="Genomic_DNA"/>
</dbReference>
<sequence length="171" mass="18743">MPKGTLITCNTLLGCWHTLGCGWGSLARGVLRELFGSLCHKKGAGGVAGWAPLRPCVYDAICRGKGLRFESQGQHLGLCFCVILVGVDGRFAKPNLHLTSEPKSLFYLAYLFRILEVSLRASVCNRLVKALWGFVVFSQASATELGKKEVVFRRELVKQHFGIGSFVLLSI</sequence>
<organism evidence="1 2">
    <name type="scientific">Gossypium australe</name>
    <dbReference type="NCBI Taxonomy" id="47621"/>
    <lineage>
        <taxon>Eukaryota</taxon>
        <taxon>Viridiplantae</taxon>
        <taxon>Streptophyta</taxon>
        <taxon>Embryophyta</taxon>
        <taxon>Tracheophyta</taxon>
        <taxon>Spermatophyta</taxon>
        <taxon>Magnoliopsida</taxon>
        <taxon>eudicotyledons</taxon>
        <taxon>Gunneridae</taxon>
        <taxon>Pentapetalae</taxon>
        <taxon>rosids</taxon>
        <taxon>malvids</taxon>
        <taxon>Malvales</taxon>
        <taxon>Malvaceae</taxon>
        <taxon>Malvoideae</taxon>
        <taxon>Gossypium</taxon>
    </lineage>
</organism>
<comment type="caution">
    <text evidence="1">The sequence shown here is derived from an EMBL/GenBank/DDBJ whole genome shotgun (WGS) entry which is preliminary data.</text>
</comment>
<keyword evidence="2" id="KW-1185">Reference proteome</keyword>
<dbReference type="PROSITE" id="PS51257">
    <property type="entry name" value="PROKAR_LIPOPROTEIN"/>
    <property type="match status" value="1"/>
</dbReference>
<name>A0A5B6VXR0_9ROSI</name>
<evidence type="ECO:0000313" key="1">
    <source>
        <dbReference type="EMBL" id="KAA3473722.1"/>
    </source>
</evidence>
<proteinExistence type="predicted"/>
<accession>A0A5B6VXR0</accession>
<reference evidence="2" key="1">
    <citation type="journal article" date="2019" name="Plant Biotechnol. J.">
        <title>Genome sequencing of the Australian wild diploid species Gossypium australe highlights disease resistance and delayed gland morphogenesis.</title>
        <authorList>
            <person name="Cai Y."/>
            <person name="Cai X."/>
            <person name="Wang Q."/>
            <person name="Wang P."/>
            <person name="Zhang Y."/>
            <person name="Cai C."/>
            <person name="Xu Y."/>
            <person name="Wang K."/>
            <person name="Zhou Z."/>
            <person name="Wang C."/>
            <person name="Geng S."/>
            <person name="Li B."/>
            <person name="Dong Q."/>
            <person name="Hou Y."/>
            <person name="Wang H."/>
            <person name="Ai P."/>
            <person name="Liu Z."/>
            <person name="Yi F."/>
            <person name="Sun M."/>
            <person name="An G."/>
            <person name="Cheng J."/>
            <person name="Zhang Y."/>
            <person name="Shi Q."/>
            <person name="Xie Y."/>
            <person name="Shi X."/>
            <person name="Chang Y."/>
            <person name="Huang F."/>
            <person name="Chen Y."/>
            <person name="Hong S."/>
            <person name="Mi L."/>
            <person name="Sun Q."/>
            <person name="Zhang L."/>
            <person name="Zhou B."/>
            <person name="Peng R."/>
            <person name="Zhang X."/>
            <person name="Liu F."/>
        </authorList>
    </citation>
    <scope>NUCLEOTIDE SEQUENCE [LARGE SCALE GENOMIC DNA]</scope>
    <source>
        <strain evidence="2">cv. PA1801</strain>
    </source>
</reference>
<dbReference type="AlphaFoldDB" id="A0A5B6VXR0"/>
<protein>
    <submittedName>
        <fullName evidence="1">Uncharacterized protein</fullName>
    </submittedName>
</protein>
<dbReference type="Proteomes" id="UP000325315">
    <property type="component" value="Unassembled WGS sequence"/>
</dbReference>